<dbReference type="STRING" id="1798507.A3A34_02370"/>
<comment type="subunit">
    <text evidence="5">Part of the 50S ribosomal subunit.</text>
</comment>
<gene>
    <name evidence="5" type="primary">rplX</name>
    <name evidence="7" type="ORF">A3A34_02370</name>
</gene>
<dbReference type="EMBL" id="MFLU01000019">
    <property type="protein sequence ID" value="OGG73423.1"/>
    <property type="molecule type" value="Genomic_DNA"/>
</dbReference>
<dbReference type="InterPro" id="IPR008991">
    <property type="entry name" value="Translation_prot_SH3-like_sf"/>
</dbReference>
<dbReference type="GO" id="GO:0006412">
    <property type="term" value="P:translation"/>
    <property type="evidence" value="ECO:0007669"/>
    <property type="project" value="UniProtKB-UniRule"/>
</dbReference>
<dbReference type="Pfam" id="PF17136">
    <property type="entry name" value="ribosomal_L24"/>
    <property type="match status" value="1"/>
</dbReference>
<dbReference type="GO" id="GO:0003735">
    <property type="term" value="F:structural constituent of ribosome"/>
    <property type="evidence" value="ECO:0007669"/>
    <property type="project" value="InterPro"/>
</dbReference>
<accession>A0A1F6EIF8</accession>
<dbReference type="CDD" id="cd06089">
    <property type="entry name" value="KOW_RPL26"/>
    <property type="match status" value="1"/>
</dbReference>
<dbReference type="SUPFAM" id="SSF50104">
    <property type="entry name" value="Translation proteins SH3-like domain"/>
    <property type="match status" value="1"/>
</dbReference>
<evidence type="ECO:0000256" key="2">
    <source>
        <dbReference type="ARBA" id="ARBA00022980"/>
    </source>
</evidence>
<evidence type="ECO:0000256" key="5">
    <source>
        <dbReference type="HAMAP-Rule" id="MF_01326"/>
    </source>
</evidence>
<sequence length="103" mass="11497">MRIKKGDKVIVTAGKDRGHTSTVIRVLPRKDLVVVEGVNVVKKHQRRTAKSRKGQIVSRPMPVHISNIMIIDPKSGKPTRIKIVRGEDGMRKRVAAKSGQELK</sequence>
<reference evidence="7 8" key="1">
    <citation type="journal article" date="2016" name="Nat. Commun.">
        <title>Thousands of microbial genomes shed light on interconnected biogeochemical processes in an aquifer system.</title>
        <authorList>
            <person name="Anantharaman K."/>
            <person name="Brown C.T."/>
            <person name="Hug L.A."/>
            <person name="Sharon I."/>
            <person name="Castelle C.J."/>
            <person name="Probst A.J."/>
            <person name="Thomas B.C."/>
            <person name="Singh A."/>
            <person name="Wilkins M.J."/>
            <person name="Karaoz U."/>
            <person name="Brodie E.L."/>
            <person name="Williams K.H."/>
            <person name="Hubbard S.S."/>
            <person name="Banfield J.F."/>
        </authorList>
    </citation>
    <scope>NUCLEOTIDE SEQUENCE [LARGE SCALE GENOMIC DNA]</scope>
</reference>
<evidence type="ECO:0000259" key="6">
    <source>
        <dbReference type="SMART" id="SM00739"/>
    </source>
</evidence>
<dbReference type="InterPro" id="IPR003256">
    <property type="entry name" value="Ribosomal_uL24"/>
</dbReference>
<feature type="domain" description="KOW" evidence="6">
    <location>
        <begin position="2"/>
        <end position="29"/>
    </location>
</feature>
<proteinExistence type="inferred from homology"/>
<dbReference type="Gene3D" id="2.30.30.30">
    <property type="match status" value="1"/>
</dbReference>
<comment type="function">
    <text evidence="5">One of the proteins that surrounds the polypeptide exit tunnel on the outside of the subunit.</text>
</comment>
<evidence type="ECO:0000313" key="7">
    <source>
        <dbReference type="EMBL" id="OGG73423.1"/>
    </source>
</evidence>
<evidence type="ECO:0000256" key="4">
    <source>
        <dbReference type="ARBA" id="ARBA00035206"/>
    </source>
</evidence>
<organism evidence="7 8">
    <name type="scientific">Candidatus Kaiserbacteria bacterium RIFCSPLOWO2_01_FULL_50_24</name>
    <dbReference type="NCBI Taxonomy" id="1798507"/>
    <lineage>
        <taxon>Bacteria</taxon>
        <taxon>Candidatus Kaiseribacteriota</taxon>
    </lineage>
</organism>
<evidence type="ECO:0000256" key="1">
    <source>
        <dbReference type="ARBA" id="ARBA00010618"/>
    </source>
</evidence>
<dbReference type="SMART" id="SM00739">
    <property type="entry name" value="KOW"/>
    <property type="match status" value="1"/>
</dbReference>
<dbReference type="InterPro" id="IPR041988">
    <property type="entry name" value="Ribosomal_uL24_KOW"/>
</dbReference>
<comment type="caution">
    <text evidence="7">The sequence shown here is derived from an EMBL/GenBank/DDBJ whole genome shotgun (WGS) entry which is preliminary data.</text>
</comment>
<dbReference type="GO" id="GO:0005840">
    <property type="term" value="C:ribosome"/>
    <property type="evidence" value="ECO:0007669"/>
    <property type="project" value="UniProtKB-KW"/>
</dbReference>
<dbReference type="Proteomes" id="UP000178587">
    <property type="component" value="Unassembled WGS sequence"/>
</dbReference>
<keyword evidence="2 5" id="KW-0689">Ribosomal protein</keyword>
<dbReference type="HAMAP" id="MF_01326_B">
    <property type="entry name" value="Ribosomal_uL24_B"/>
    <property type="match status" value="1"/>
</dbReference>
<evidence type="ECO:0000313" key="8">
    <source>
        <dbReference type="Proteomes" id="UP000178587"/>
    </source>
</evidence>
<dbReference type="GO" id="GO:1990904">
    <property type="term" value="C:ribonucleoprotein complex"/>
    <property type="evidence" value="ECO:0007669"/>
    <property type="project" value="UniProtKB-KW"/>
</dbReference>
<dbReference type="PANTHER" id="PTHR12903">
    <property type="entry name" value="MITOCHONDRIAL RIBOSOMAL PROTEIN L24"/>
    <property type="match status" value="1"/>
</dbReference>
<name>A0A1F6EIF8_9BACT</name>
<dbReference type="InterPro" id="IPR057264">
    <property type="entry name" value="Ribosomal_uL24_C"/>
</dbReference>
<comment type="function">
    <text evidence="5">One of two assembly initiator proteins, it binds directly to the 5'-end of the 23S rRNA, where it nucleates assembly of the 50S subunit.</text>
</comment>
<keyword evidence="5" id="KW-0694">RNA-binding</keyword>
<keyword evidence="3 5" id="KW-0687">Ribonucleoprotein</keyword>
<evidence type="ECO:0000256" key="3">
    <source>
        <dbReference type="ARBA" id="ARBA00023274"/>
    </source>
</evidence>
<protein>
    <recommendedName>
        <fullName evidence="4 5">Large ribosomal subunit protein uL24</fullName>
    </recommendedName>
</protein>
<dbReference type="NCBIfam" id="TIGR01079">
    <property type="entry name" value="rplX_bact"/>
    <property type="match status" value="1"/>
</dbReference>
<dbReference type="InterPro" id="IPR014722">
    <property type="entry name" value="Rib_uL2_dom2"/>
</dbReference>
<dbReference type="AlphaFoldDB" id="A0A1F6EIF8"/>
<dbReference type="InterPro" id="IPR005824">
    <property type="entry name" value="KOW"/>
</dbReference>
<dbReference type="Pfam" id="PF00467">
    <property type="entry name" value="KOW"/>
    <property type="match status" value="1"/>
</dbReference>
<dbReference type="GO" id="GO:0019843">
    <property type="term" value="F:rRNA binding"/>
    <property type="evidence" value="ECO:0007669"/>
    <property type="project" value="UniProtKB-UniRule"/>
</dbReference>
<keyword evidence="5" id="KW-0699">rRNA-binding</keyword>
<comment type="similarity">
    <text evidence="1 5">Belongs to the universal ribosomal protein uL24 family.</text>
</comment>